<protein>
    <submittedName>
        <fullName evidence="7">Protein kinase</fullName>
    </submittedName>
</protein>
<keyword evidence="5" id="KW-0802">TPR repeat</keyword>
<dbReference type="SUPFAM" id="SSF56112">
    <property type="entry name" value="Protein kinase-like (PK-like)"/>
    <property type="match status" value="1"/>
</dbReference>
<evidence type="ECO:0000256" key="4">
    <source>
        <dbReference type="ARBA" id="ARBA00022840"/>
    </source>
</evidence>
<dbReference type="Gene3D" id="3.30.200.20">
    <property type="entry name" value="Phosphorylase Kinase, domain 1"/>
    <property type="match status" value="1"/>
</dbReference>
<dbReference type="Gene3D" id="1.10.510.10">
    <property type="entry name" value="Transferase(Phosphotransferase) domain 1"/>
    <property type="match status" value="1"/>
</dbReference>
<keyword evidence="2" id="KW-0547">Nucleotide-binding</keyword>
<evidence type="ECO:0000259" key="6">
    <source>
        <dbReference type="PROSITE" id="PS50011"/>
    </source>
</evidence>
<proteinExistence type="predicted"/>
<dbReference type="RefSeq" id="WP_151966546.1">
    <property type="nucleotide sequence ID" value="NZ_AP019860.1"/>
</dbReference>
<organism evidence="7 8">
    <name type="scientific">Uabimicrobium amorphum</name>
    <dbReference type="NCBI Taxonomy" id="2596890"/>
    <lineage>
        <taxon>Bacteria</taxon>
        <taxon>Pseudomonadati</taxon>
        <taxon>Planctomycetota</taxon>
        <taxon>Candidatus Uabimicrobiia</taxon>
        <taxon>Candidatus Uabimicrobiales</taxon>
        <taxon>Candidatus Uabimicrobiaceae</taxon>
        <taxon>Candidatus Uabimicrobium</taxon>
    </lineage>
</organism>
<dbReference type="Pfam" id="PF00069">
    <property type="entry name" value="Pkinase"/>
    <property type="match status" value="1"/>
</dbReference>
<evidence type="ECO:0000313" key="7">
    <source>
        <dbReference type="EMBL" id="BBM82297.1"/>
    </source>
</evidence>
<dbReference type="GO" id="GO:0005524">
    <property type="term" value="F:ATP binding"/>
    <property type="evidence" value="ECO:0007669"/>
    <property type="project" value="UniProtKB-KW"/>
</dbReference>
<feature type="repeat" description="TPR" evidence="5">
    <location>
        <begin position="656"/>
        <end position="689"/>
    </location>
</feature>
<gene>
    <name evidence="7" type="ORF">UABAM_00640</name>
</gene>
<dbReference type="Proteomes" id="UP000326354">
    <property type="component" value="Chromosome"/>
</dbReference>
<dbReference type="SMART" id="SM00220">
    <property type="entry name" value="S_TKc"/>
    <property type="match status" value="1"/>
</dbReference>
<dbReference type="EMBL" id="AP019860">
    <property type="protein sequence ID" value="BBM82297.1"/>
    <property type="molecule type" value="Genomic_DNA"/>
</dbReference>
<dbReference type="KEGG" id="uam:UABAM_00640"/>
<dbReference type="SUPFAM" id="SSF48452">
    <property type="entry name" value="TPR-like"/>
    <property type="match status" value="2"/>
</dbReference>
<dbReference type="SMART" id="SM00028">
    <property type="entry name" value="TPR"/>
    <property type="match status" value="5"/>
</dbReference>
<dbReference type="CDD" id="cd14014">
    <property type="entry name" value="STKc_PknB_like"/>
    <property type="match status" value="1"/>
</dbReference>
<evidence type="ECO:0000256" key="2">
    <source>
        <dbReference type="ARBA" id="ARBA00022741"/>
    </source>
</evidence>
<dbReference type="InterPro" id="IPR011009">
    <property type="entry name" value="Kinase-like_dom_sf"/>
</dbReference>
<keyword evidence="4" id="KW-0067">ATP-binding</keyword>
<feature type="domain" description="Protein kinase" evidence="6">
    <location>
        <begin position="98"/>
        <end position="365"/>
    </location>
</feature>
<keyword evidence="1" id="KW-0808">Transferase</keyword>
<dbReference type="GO" id="GO:0004674">
    <property type="term" value="F:protein serine/threonine kinase activity"/>
    <property type="evidence" value="ECO:0007669"/>
    <property type="project" value="TreeGrafter"/>
</dbReference>
<accession>A0A5S9F169</accession>
<sequence length="1150" mass="132538">MNNTIEQEIEKLEKNYIRILQQQKFVEPQVLENVLQEYKNLKSQNPKLELPDFLLEKNVINKMQHRAIVKKLRDYVKNDQSSNFTPVKKKSYKSYGPYKIMERVASGAMGVIYKAEDTRDGGIVALKIIRDGGDAKKIRKERFDREARSALMVKSPGVVTIRDSGEINNIPFIAMDFVEGSTLDEYWEELENKDINEAVRIGIIIARALAHIHKAGIIHRDVKPANVLMDCTIDPPFPMITDFSLAMITDPLEKKLTQTGVAVGTPYYMSPEQTFGIREDIGPHTDTYSLGAVLYEMLCNNPPFKAKSIRELYHKIQKQQPTSLMKRNPKIPPILEQIIFKALEKKTTTRYKSCDDFADVMEKYLKGEDVVLEKPGFSTQVNKFINSHYRVIRKGTLAAMVFAIITMSAILIFGKKNNGGTHVFVNKKSQVQEKLFSEEVVKAKRFLSFPSLNEKESSDYLDQALSTVNNAFDIYNPPLRLENLVWQANEYWVNEDPVKFWSQVEKWQKLPVDDFLIAISKSNEKDHFSRALAFFHIGYLNKALQATEKYHFEDELAKSLRARLQWSIGLRHKQAKAKLASLKNKIFTNSKGNFPLILAANSHFAEAHNLALKLVEENPENALWKLILGVIYKEIGLFRLAEEKLGQIDSPVALKNAALFHKGLCLKKQALYQEAIDEFRSILQEQPHSPQAFYELLACGIELGDGQLSEGIKNSVQRYAAKNLSKISDHLTYEQASLVYQFLHNEHGEYFTGFQKIENESSNLYYLKGLMALNHAKRGQPHLFNKAFLNFISALEMEPSHYKAAYEAARIKKMQKKYEEAFNYYSHAFWCAPNWKKRKGIYEEWMILAFQEQQYWHLGQFLHILRNELVANKASNFKQNWIRLCKKAQHELNDTLDLNNILPDKWLYLQNRAISYFLSTASVGSVNSKTLSDFLVRDRQNTAEAMLLKAMLLYLAGNHDEALKHIDRVSPEALASKGRFLKDEVAFLKIRILQQKKDASVYEKYKNISAENPLYQQRTSYLISVNELANKIKQTDPNKAIEMLEDALRSSSNNALKQKAKGHLLLSEIYRNKDEHEKAIENCKYAISEAPSWYRPYLILGEIYEQQKNYTEALKYYSFAWPLVAENANDKEDFVSAKIKEIERKLDSVD</sequence>
<dbReference type="PANTHER" id="PTHR43289:SF6">
    <property type="entry name" value="SERINE_THREONINE-PROTEIN KINASE NEKL-3"/>
    <property type="match status" value="1"/>
</dbReference>
<evidence type="ECO:0000313" key="8">
    <source>
        <dbReference type="Proteomes" id="UP000326354"/>
    </source>
</evidence>
<dbReference type="InterPro" id="IPR019734">
    <property type="entry name" value="TPR_rpt"/>
</dbReference>
<dbReference type="PROSITE" id="PS50011">
    <property type="entry name" value="PROTEIN_KINASE_DOM"/>
    <property type="match status" value="1"/>
</dbReference>
<dbReference type="AlphaFoldDB" id="A0A5S9F169"/>
<reference evidence="7 8" key="1">
    <citation type="submission" date="2019-08" db="EMBL/GenBank/DDBJ databases">
        <title>Complete genome sequence of Candidatus Uab amorphum.</title>
        <authorList>
            <person name="Shiratori T."/>
            <person name="Suzuki S."/>
            <person name="Kakizawa Y."/>
            <person name="Ishida K."/>
        </authorList>
    </citation>
    <scope>NUCLEOTIDE SEQUENCE [LARGE SCALE GENOMIC DNA]</scope>
    <source>
        <strain evidence="7 8">SRT547</strain>
    </source>
</reference>
<dbReference type="InterPro" id="IPR000719">
    <property type="entry name" value="Prot_kinase_dom"/>
</dbReference>
<feature type="repeat" description="TPR" evidence="5">
    <location>
        <begin position="1094"/>
        <end position="1127"/>
    </location>
</feature>
<evidence type="ECO:0000256" key="3">
    <source>
        <dbReference type="ARBA" id="ARBA00022777"/>
    </source>
</evidence>
<keyword evidence="8" id="KW-1185">Reference proteome</keyword>
<evidence type="ECO:0000256" key="5">
    <source>
        <dbReference type="PROSITE-ProRule" id="PRU00339"/>
    </source>
</evidence>
<name>A0A5S9F169_UABAM</name>
<dbReference type="OrthoDB" id="9788659at2"/>
<dbReference type="PROSITE" id="PS50005">
    <property type="entry name" value="TPR"/>
    <property type="match status" value="2"/>
</dbReference>
<dbReference type="Gene3D" id="1.25.40.10">
    <property type="entry name" value="Tetratricopeptide repeat domain"/>
    <property type="match status" value="3"/>
</dbReference>
<dbReference type="PROSITE" id="PS00108">
    <property type="entry name" value="PROTEIN_KINASE_ST"/>
    <property type="match status" value="1"/>
</dbReference>
<dbReference type="PANTHER" id="PTHR43289">
    <property type="entry name" value="MITOGEN-ACTIVATED PROTEIN KINASE KINASE KINASE 20-RELATED"/>
    <property type="match status" value="1"/>
</dbReference>
<evidence type="ECO:0000256" key="1">
    <source>
        <dbReference type="ARBA" id="ARBA00022679"/>
    </source>
</evidence>
<dbReference type="InterPro" id="IPR008271">
    <property type="entry name" value="Ser/Thr_kinase_AS"/>
</dbReference>
<keyword evidence="3 7" id="KW-0418">Kinase</keyword>
<dbReference type="InterPro" id="IPR011990">
    <property type="entry name" value="TPR-like_helical_dom_sf"/>
</dbReference>